<feature type="chain" id="PRO_5014162128" evidence="1">
    <location>
        <begin position="25"/>
        <end position="125"/>
    </location>
</feature>
<keyword evidence="1" id="KW-0732">Signal</keyword>
<accession>A0A2H5PLX0</accession>
<proteinExistence type="predicted"/>
<dbReference type="EMBL" id="BDQV01000091">
    <property type="protein sequence ID" value="GAY53350.1"/>
    <property type="molecule type" value="Genomic_DNA"/>
</dbReference>
<dbReference type="Proteomes" id="UP000236630">
    <property type="component" value="Unassembled WGS sequence"/>
</dbReference>
<organism evidence="2 3">
    <name type="scientific">Citrus unshiu</name>
    <name type="common">Satsuma mandarin</name>
    <name type="synonym">Citrus nobilis var. unshiu</name>
    <dbReference type="NCBI Taxonomy" id="55188"/>
    <lineage>
        <taxon>Eukaryota</taxon>
        <taxon>Viridiplantae</taxon>
        <taxon>Streptophyta</taxon>
        <taxon>Embryophyta</taxon>
        <taxon>Tracheophyta</taxon>
        <taxon>Spermatophyta</taxon>
        <taxon>Magnoliopsida</taxon>
        <taxon>eudicotyledons</taxon>
        <taxon>Gunneridae</taxon>
        <taxon>Pentapetalae</taxon>
        <taxon>rosids</taxon>
        <taxon>malvids</taxon>
        <taxon>Sapindales</taxon>
        <taxon>Rutaceae</taxon>
        <taxon>Aurantioideae</taxon>
        <taxon>Citrus</taxon>
    </lineage>
</organism>
<comment type="caution">
    <text evidence="2">The sequence shown here is derived from an EMBL/GenBank/DDBJ whole genome shotgun (WGS) entry which is preliminary data.</text>
</comment>
<evidence type="ECO:0000256" key="1">
    <source>
        <dbReference type="SAM" id="SignalP"/>
    </source>
</evidence>
<name>A0A2H5PLX0_CITUN</name>
<sequence>MTKAHFASCFLLLVSLLTLLETSAQRPAAQHHQRPANITAQSLEQGGLNRFAPTDNAFANLKSAQSTHLGDQQKRSACAVPYSPYFNDPHHNSKLLANPLRYFQAGNSNDGVEFPLNVHNLRGIK</sequence>
<gene>
    <name evidence="2" type="ORF">CUMW_148630</name>
</gene>
<dbReference type="STRING" id="55188.A0A2H5PLX0"/>
<feature type="signal peptide" evidence="1">
    <location>
        <begin position="1"/>
        <end position="24"/>
    </location>
</feature>
<keyword evidence="3" id="KW-1185">Reference proteome</keyword>
<evidence type="ECO:0000313" key="2">
    <source>
        <dbReference type="EMBL" id="GAY53350.1"/>
    </source>
</evidence>
<reference evidence="2 3" key="1">
    <citation type="journal article" date="2017" name="Front. Genet.">
        <title>Draft sequencing of the heterozygous diploid genome of Satsuma (Citrus unshiu Marc.) using a hybrid assembly approach.</title>
        <authorList>
            <person name="Shimizu T."/>
            <person name="Tanizawa Y."/>
            <person name="Mochizuki T."/>
            <person name="Nagasaki H."/>
            <person name="Yoshioka T."/>
            <person name="Toyoda A."/>
            <person name="Fujiyama A."/>
            <person name="Kaminuma E."/>
            <person name="Nakamura Y."/>
        </authorList>
    </citation>
    <scope>NUCLEOTIDE SEQUENCE [LARGE SCALE GENOMIC DNA]</scope>
    <source>
        <strain evidence="3">cv. Miyagawa wase</strain>
    </source>
</reference>
<dbReference type="AlphaFoldDB" id="A0A2H5PLX0"/>
<evidence type="ECO:0000313" key="3">
    <source>
        <dbReference type="Proteomes" id="UP000236630"/>
    </source>
</evidence>
<protein>
    <submittedName>
        <fullName evidence="2">Uncharacterized protein</fullName>
    </submittedName>
</protein>